<name>G0EFY4_PYRF1</name>
<accession>G0EFY4</accession>
<dbReference type="KEGG" id="pfm:Pyrfu_1225"/>
<sequence length="43" mass="4677">MNVLLFIIDVDMDVVRASLGACRVIVVKGPRAVILPLISLREA</sequence>
<dbReference type="HOGENOM" id="CLU_3227965_0_0_2"/>
<evidence type="ECO:0000313" key="1">
    <source>
        <dbReference type="EMBL" id="AEM39085.1"/>
    </source>
</evidence>
<keyword evidence="2" id="KW-1185">Reference proteome</keyword>
<protein>
    <submittedName>
        <fullName evidence="1">Uncharacterized protein</fullName>
    </submittedName>
</protein>
<dbReference type="Proteomes" id="UP000001037">
    <property type="component" value="Chromosome"/>
</dbReference>
<proteinExistence type="predicted"/>
<organism evidence="1 2">
    <name type="scientific">Pyrolobus fumarii (strain DSM 11204 / 1A)</name>
    <dbReference type="NCBI Taxonomy" id="694429"/>
    <lineage>
        <taxon>Archaea</taxon>
        <taxon>Thermoproteota</taxon>
        <taxon>Thermoprotei</taxon>
        <taxon>Desulfurococcales</taxon>
        <taxon>Pyrodictiaceae</taxon>
        <taxon>Pyrolobus</taxon>
    </lineage>
</organism>
<evidence type="ECO:0000313" key="2">
    <source>
        <dbReference type="Proteomes" id="UP000001037"/>
    </source>
</evidence>
<dbReference type="EMBL" id="CP002838">
    <property type="protein sequence ID" value="AEM39085.1"/>
    <property type="molecule type" value="Genomic_DNA"/>
</dbReference>
<gene>
    <name evidence="1" type="ordered locus">Pyrfu_1225</name>
</gene>
<dbReference type="AlphaFoldDB" id="G0EFY4"/>
<dbReference type="InParanoid" id="G0EFY4"/>
<reference evidence="1 2" key="1">
    <citation type="journal article" date="2011" name="Stand. Genomic Sci.">
        <title>Complete genome sequence of the hyperthermophilic chemolithoautotroph Pyrolobus fumarii type strain (1A).</title>
        <authorList>
            <person name="Anderson I."/>
            <person name="Goker M."/>
            <person name="Nolan M."/>
            <person name="Lucas S."/>
            <person name="Hammon N."/>
            <person name="Deshpande S."/>
            <person name="Cheng J.F."/>
            <person name="Tapia R."/>
            <person name="Han C."/>
            <person name="Goodwin L."/>
            <person name="Pitluck S."/>
            <person name="Huntemann M."/>
            <person name="Liolios K."/>
            <person name="Ivanova N."/>
            <person name="Pagani I."/>
            <person name="Mavromatis K."/>
            <person name="Ovchinikova G."/>
            <person name="Pati A."/>
            <person name="Chen A."/>
            <person name="Palaniappan K."/>
            <person name="Land M."/>
            <person name="Hauser L."/>
            <person name="Brambilla E.M."/>
            <person name="Huber H."/>
            <person name="Yasawong M."/>
            <person name="Rohde M."/>
            <person name="Spring S."/>
            <person name="Abt B."/>
            <person name="Sikorski J."/>
            <person name="Wirth R."/>
            <person name="Detter J.C."/>
            <person name="Woyke T."/>
            <person name="Bristow J."/>
            <person name="Eisen J.A."/>
            <person name="Markowitz V."/>
            <person name="Hugenholtz P."/>
            <person name="Kyrpides N.C."/>
            <person name="Klenk H.P."/>
            <person name="Lapidus A."/>
        </authorList>
    </citation>
    <scope>NUCLEOTIDE SEQUENCE [LARGE SCALE GENOMIC DNA]</scope>
    <source>
        <strain evidence="2">DSM 11204 / 1A</strain>
    </source>
</reference>